<organism evidence="6 7">
    <name type="scientific">Erwinia amylovora</name>
    <name type="common">Fire blight bacteria</name>
    <dbReference type="NCBI Taxonomy" id="552"/>
    <lineage>
        <taxon>Bacteria</taxon>
        <taxon>Pseudomonadati</taxon>
        <taxon>Pseudomonadota</taxon>
        <taxon>Gammaproteobacteria</taxon>
        <taxon>Enterobacterales</taxon>
        <taxon>Erwiniaceae</taxon>
        <taxon>Erwinia</taxon>
    </lineage>
</organism>
<evidence type="ECO:0000256" key="1">
    <source>
        <dbReference type="ARBA" id="ARBA00009902"/>
    </source>
</evidence>
<evidence type="ECO:0000259" key="5">
    <source>
        <dbReference type="Pfam" id="PF00251"/>
    </source>
</evidence>
<dbReference type="Gene3D" id="2.115.10.20">
    <property type="entry name" value="Glycosyl hydrolase domain, family 43"/>
    <property type="match status" value="1"/>
</dbReference>
<comment type="similarity">
    <text evidence="1">Belongs to the glycosyl hydrolase 32 family.</text>
</comment>
<feature type="chain" id="PRO_5047309861" description="Glycosyl hydrolase family 32 N-terminal domain-containing protein" evidence="4">
    <location>
        <begin position="22"/>
        <end position="71"/>
    </location>
</feature>
<feature type="domain" description="Glycosyl hydrolase family 32 N-terminal" evidence="5">
    <location>
        <begin position="40"/>
        <end position="63"/>
    </location>
</feature>
<dbReference type="Proteomes" id="UP000662840">
    <property type="component" value="Chromosome"/>
</dbReference>
<name>A0ABX7MLT1_ERWAM</name>
<proteinExistence type="inferred from homology"/>
<dbReference type="RefSeq" id="WP_024015252.1">
    <property type="nucleotide sequence ID" value="NZ_CP024970.1"/>
</dbReference>
<accession>A0ABX7MLT1</accession>
<dbReference type="PROSITE" id="PS51257">
    <property type="entry name" value="PROKAR_LIPOPROTEIN"/>
    <property type="match status" value="1"/>
</dbReference>
<reference evidence="6 7" key="1">
    <citation type="submission" date="2020-12" db="EMBL/GenBank/DDBJ databases">
        <title>Genome sequence of Erwinia amylovora ATCC15580, a type strain.</title>
        <authorList>
            <person name="Kang I.-J."/>
            <person name="Roh E."/>
        </authorList>
    </citation>
    <scope>NUCLEOTIDE SEQUENCE [LARGE SCALE GENOMIC DNA]</scope>
    <source>
        <strain evidence="6 7">ATCC 15580</strain>
    </source>
</reference>
<dbReference type="InterPro" id="IPR013148">
    <property type="entry name" value="Glyco_hydro_32_N"/>
</dbReference>
<sequence length="71" mass="7865">MINRRNFIISSVCLSTGAAFACSRNVPVKSGAVSYRLQTHYAPITGFINDPDGFVFYHGEYHLLQRSGLKA</sequence>
<dbReference type="InterPro" id="IPR023296">
    <property type="entry name" value="Glyco_hydro_beta-prop_sf"/>
</dbReference>
<feature type="signal peptide" evidence="4">
    <location>
        <begin position="1"/>
        <end position="21"/>
    </location>
</feature>
<dbReference type="Pfam" id="PF00251">
    <property type="entry name" value="Glyco_hydro_32N"/>
    <property type="match status" value="1"/>
</dbReference>
<evidence type="ECO:0000256" key="3">
    <source>
        <dbReference type="ARBA" id="ARBA00023295"/>
    </source>
</evidence>
<gene>
    <name evidence="6" type="ORF">JGC47_08740</name>
</gene>
<keyword evidence="3" id="KW-0326">Glycosidase</keyword>
<dbReference type="GeneID" id="97606064"/>
<evidence type="ECO:0000313" key="7">
    <source>
        <dbReference type="Proteomes" id="UP000662840"/>
    </source>
</evidence>
<dbReference type="EMBL" id="CP066796">
    <property type="protein sequence ID" value="QSI93335.1"/>
    <property type="molecule type" value="Genomic_DNA"/>
</dbReference>
<protein>
    <recommendedName>
        <fullName evidence="5">Glycosyl hydrolase family 32 N-terminal domain-containing protein</fullName>
    </recommendedName>
</protein>
<evidence type="ECO:0000256" key="4">
    <source>
        <dbReference type="SAM" id="SignalP"/>
    </source>
</evidence>
<keyword evidence="2" id="KW-0378">Hydrolase</keyword>
<evidence type="ECO:0000256" key="2">
    <source>
        <dbReference type="ARBA" id="ARBA00022801"/>
    </source>
</evidence>
<keyword evidence="7" id="KW-1185">Reference proteome</keyword>
<evidence type="ECO:0000313" key="6">
    <source>
        <dbReference type="EMBL" id="QSI93335.1"/>
    </source>
</evidence>
<keyword evidence="4" id="KW-0732">Signal</keyword>
<dbReference type="SUPFAM" id="SSF75005">
    <property type="entry name" value="Arabinanase/levansucrase/invertase"/>
    <property type="match status" value="1"/>
</dbReference>